<proteinExistence type="predicted"/>
<accession>G2ZWY2</accession>
<dbReference type="SUPFAM" id="SSF56281">
    <property type="entry name" value="Metallo-hydrolase/oxidoreductase"/>
    <property type="match status" value="1"/>
</dbReference>
<gene>
    <name evidence="1" type="ORF">BDB_mp60029</name>
</gene>
<dbReference type="GO" id="GO:0016787">
    <property type="term" value="F:hydrolase activity"/>
    <property type="evidence" value="ECO:0007669"/>
    <property type="project" value="UniProtKB-KW"/>
</dbReference>
<protein>
    <submittedName>
        <fullName evidence="1">Putative metallo-hydrolase/oxidoreductase</fullName>
    </submittedName>
</protein>
<reference evidence="1" key="1">
    <citation type="journal article" date="2011" name="PLoS ONE">
        <title>Ralstonia syzygii, the Blood Disease Bacterium and some Asian R. solanacearum strains form a single genomic species despite divergent lifestyles.</title>
        <authorList>
            <person name="Remenant B."/>
            <person name="de Cambiaire J.C."/>
            <person name="Cellier G."/>
            <person name="Jacobs J.M."/>
            <person name="Mangenot S."/>
            <person name="Barbe V."/>
            <person name="Lajus A."/>
            <person name="Vallenet D."/>
            <person name="Medigue C."/>
            <person name="Fegan M."/>
            <person name="Allen C."/>
            <person name="Prior P."/>
        </authorList>
    </citation>
    <scope>NUCLEOTIDE SEQUENCE</scope>
    <source>
        <strain evidence="1">R229</strain>
    </source>
</reference>
<reference evidence="1" key="2">
    <citation type="submission" date="2011-04" db="EMBL/GenBank/DDBJ databases">
        <authorList>
            <person name="Genoscope - CEA"/>
        </authorList>
    </citation>
    <scope>NUCLEOTIDE SEQUENCE</scope>
    <source>
        <strain evidence="1">R229</strain>
    </source>
</reference>
<dbReference type="AlphaFoldDB" id="G2ZWY2"/>
<dbReference type="Gene3D" id="3.60.15.10">
    <property type="entry name" value="Ribonuclease Z/Hydroxyacylglutathione hydrolase-like"/>
    <property type="match status" value="1"/>
</dbReference>
<evidence type="ECO:0000313" key="1">
    <source>
        <dbReference type="EMBL" id="CCA82865.1"/>
    </source>
</evidence>
<dbReference type="EMBL" id="FR854082">
    <property type="protein sequence ID" value="CCA82865.1"/>
    <property type="molecule type" value="Genomic_DNA"/>
</dbReference>
<name>G2ZWY2_9RALS</name>
<keyword evidence="1" id="KW-0378">Hydrolase</keyword>
<organism evidence="1">
    <name type="scientific">blood disease bacterium R229</name>
    <dbReference type="NCBI Taxonomy" id="741978"/>
    <lineage>
        <taxon>Bacteria</taxon>
        <taxon>Pseudomonadati</taxon>
        <taxon>Pseudomonadota</taxon>
        <taxon>Betaproteobacteria</taxon>
        <taxon>Burkholderiales</taxon>
        <taxon>Burkholderiaceae</taxon>
        <taxon>Ralstonia</taxon>
        <taxon>Ralstonia solanacearum species complex</taxon>
    </lineage>
</organism>
<sequence length="475" mass="51299">MNCYFIRGEGRQRYPRRAYARIDEIEPANPDMAELVSIGLDAVDADWHGFQAGNLLSLDDPEKAAMRLAAYWRDRFSGEPPEEARFSSDPFEDLPLYQIELTLPRGHALLDGLLGETGWLEIRLAEEGELEVDVFGGLFSEPITARMAHISKSTAAATLNALFDMGAWPDASDFELERALNIRCDITQLHMLDVGQGSAVALICGCGLPLYYFDVGCGVYRNTKTNPNLIQFCVCDDPPVILSHWDSDHWAGANLDRDLLKRTWIAPRQTVGAKHIAFANRILSAGGKILIVPLTFSGIAWGHQQRLELRRCTGAPTDRNGSGLALVVEDHGTGRGWLLTGDAPYNLIPGPLPSDLAAVVVPHHGADMGPQSVPPVRSSHSYARLLYSFGPGNAHGKTNVRHPTAAAVSAHNASGWAHSTWLPPPPGMVLASHPVLATASHLPMHHGGAAVGWVSAPPTSAHLASCGKAMPVTQT</sequence>
<dbReference type="InterPro" id="IPR036866">
    <property type="entry name" value="RibonucZ/Hydroxyglut_hydro"/>
</dbReference>